<name>A0A5J4VUD4_9EUKA</name>
<gene>
    <name evidence="1" type="ORF">EZS28_018170</name>
</gene>
<evidence type="ECO:0000313" key="2">
    <source>
        <dbReference type="Proteomes" id="UP000324800"/>
    </source>
</evidence>
<sequence>MELTVKTPFFKLTKEASETGWRGLLQINNGELMDAEEWNGNQLMNSNNQREMTAVLMSLRAFSPILQQMNVDCLPLQTDSTKTVFCQRNWRSAKALIHIARIIFQLLENLIVSLLTWYIKGIHNNKTDMLSRMAHHRNYSISIPALNQAITFLQLVPTIDIFASRTMKRCEWYYSPQQDRRAVRRNATSHSRTGERPLIHCAIEMIPRILNKINRDQIKGLLILPQWCIYKFKQLIPQITSQIDLGHTQLVQDPGPRMKDLELKLPSGNITALRLTST</sequence>
<dbReference type="Gene3D" id="3.30.420.10">
    <property type="entry name" value="Ribonuclease H-like superfamily/Ribonuclease H"/>
    <property type="match status" value="1"/>
</dbReference>
<dbReference type="InterPro" id="IPR052055">
    <property type="entry name" value="Hepadnavirus_pol/RT"/>
</dbReference>
<dbReference type="AlphaFoldDB" id="A0A5J4VUD4"/>
<dbReference type="GO" id="GO:0003676">
    <property type="term" value="F:nucleic acid binding"/>
    <property type="evidence" value="ECO:0007669"/>
    <property type="project" value="InterPro"/>
</dbReference>
<dbReference type="Proteomes" id="UP000324800">
    <property type="component" value="Unassembled WGS sequence"/>
</dbReference>
<comment type="caution">
    <text evidence="1">The sequence shown here is derived from an EMBL/GenBank/DDBJ whole genome shotgun (WGS) entry which is preliminary data.</text>
</comment>
<dbReference type="PANTHER" id="PTHR33050">
    <property type="entry name" value="REVERSE TRANSCRIPTASE DOMAIN-CONTAINING PROTEIN"/>
    <property type="match status" value="1"/>
</dbReference>
<dbReference type="EMBL" id="SNRW01004864">
    <property type="protein sequence ID" value="KAA6386304.1"/>
    <property type="molecule type" value="Genomic_DNA"/>
</dbReference>
<dbReference type="PANTHER" id="PTHR33050:SF7">
    <property type="entry name" value="RIBONUCLEASE H"/>
    <property type="match status" value="1"/>
</dbReference>
<accession>A0A5J4VUD4</accession>
<proteinExistence type="predicted"/>
<dbReference type="InterPro" id="IPR036397">
    <property type="entry name" value="RNaseH_sf"/>
</dbReference>
<evidence type="ECO:0000313" key="1">
    <source>
        <dbReference type="EMBL" id="KAA6386304.1"/>
    </source>
</evidence>
<organism evidence="1 2">
    <name type="scientific">Streblomastix strix</name>
    <dbReference type="NCBI Taxonomy" id="222440"/>
    <lineage>
        <taxon>Eukaryota</taxon>
        <taxon>Metamonada</taxon>
        <taxon>Preaxostyla</taxon>
        <taxon>Oxymonadida</taxon>
        <taxon>Streblomastigidae</taxon>
        <taxon>Streblomastix</taxon>
    </lineage>
</organism>
<reference evidence="1 2" key="1">
    <citation type="submission" date="2019-03" db="EMBL/GenBank/DDBJ databases">
        <title>Single cell metagenomics reveals metabolic interactions within the superorganism composed of flagellate Streblomastix strix and complex community of Bacteroidetes bacteria on its surface.</title>
        <authorList>
            <person name="Treitli S.C."/>
            <person name="Kolisko M."/>
            <person name="Husnik F."/>
            <person name="Keeling P."/>
            <person name="Hampl V."/>
        </authorList>
    </citation>
    <scope>NUCLEOTIDE SEQUENCE [LARGE SCALE GENOMIC DNA]</scope>
    <source>
        <strain evidence="1">ST1C</strain>
    </source>
</reference>
<protein>
    <submittedName>
        <fullName evidence="1">Uncharacterized protein</fullName>
    </submittedName>
</protein>